<dbReference type="EMBL" id="CP021404">
    <property type="protein sequence ID" value="ATI42176.1"/>
    <property type="molecule type" value="Genomic_DNA"/>
</dbReference>
<dbReference type="Pfam" id="PF05239">
    <property type="entry name" value="PRC"/>
    <property type="match status" value="1"/>
</dbReference>
<dbReference type="PANTHER" id="PTHR36505:SF1">
    <property type="entry name" value="BLR1072 PROTEIN"/>
    <property type="match status" value="1"/>
</dbReference>
<dbReference type="Gene3D" id="2.30.30.240">
    <property type="entry name" value="PRC-barrel domain"/>
    <property type="match status" value="1"/>
</dbReference>
<feature type="chain" id="PRO_5012109536" description="PRC-barrel domain-containing protein" evidence="1">
    <location>
        <begin position="23"/>
        <end position="179"/>
    </location>
</feature>
<keyword evidence="4" id="KW-1185">Reference proteome</keyword>
<evidence type="ECO:0000256" key="1">
    <source>
        <dbReference type="SAM" id="SignalP"/>
    </source>
</evidence>
<sequence length="179" mass="19422">MKRFATLTSAVALGLTATAAMAEQHEPVNAETTMETEAQTDATVGTIDENAETDATANAAATSGEWDRAQLIRTRDITDGPVYAVDVDDADWADMSYSEVDAEWEQVGEIEDIVLDRSGQMVGVVAEVGGFLDIGDKHVIIPVENVRLVPVDDVEFALVTNHTEDELESMEDVDEGFWD</sequence>
<evidence type="ECO:0000313" key="4">
    <source>
        <dbReference type="Proteomes" id="UP000219050"/>
    </source>
</evidence>
<accession>A0A291LZL4</accession>
<dbReference type="InterPro" id="IPR011033">
    <property type="entry name" value="PRC_barrel-like_sf"/>
</dbReference>
<dbReference type="InterPro" id="IPR027275">
    <property type="entry name" value="PRC-brl_dom"/>
</dbReference>
<dbReference type="KEGG" id="cmag:CBW24_09225"/>
<reference evidence="3 4" key="1">
    <citation type="submission" date="2017-05" db="EMBL/GenBank/DDBJ databases">
        <title>Comparative genomic and metabolic analysis of manganese-oxidizing mechanisms in Celeribater manganoxidans DY25T: its adaption to the environment of polymetallic nodule.</title>
        <authorList>
            <person name="Wang X."/>
        </authorList>
    </citation>
    <scope>NUCLEOTIDE SEQUENCE [LARGE SCALE GENOMIC DNA]</scope>
    <source>
        <strain evidence="3 4">DY25</strain>
    </source>
</reference>
<feature type="domain" description="PRC-barrel" evidence="2">
    <location>
        <begin position="105"/>
        <end position="148"/>
    </location>
</feature>
<feature type="signal peptide" evidence="1">
    <location>
        <begin position="1"/>
        <end position="22"/>
    </location>
</feature>
<dbReference type="PANTHER" id="PTHR36505">
    <property type="entry name" value="BLR1072 PROTEIN"/>
    <property type="match status" value="1"/>
</dbReference>
<keyword evidence="1" id="KW-0732">Signal</keyword>
<dbReference type="RefSeq" id="WP_097373417.1">
    <property type="nucleotide sequence ID" value="NZ_JAVDPX010000001.1"/>
</dbReference>
<gene>
    <name evidence="3" type="ORF">CBW24_09225</name>
</gene>
<evidence type="ECO:0000259" key="2">
    <source>
        <dbReference type="Pfam" id="PF05239"/>
    </source>
</evidence>
<dbReference type="AlphaFoldDB" id="A0A291LZL4"/>
<proteinExistence type="predicted"/>
<organism evidence="3 4">
    <name type="scientific">Pacificitalea manganoxidans</name>
    <dbReference type="NCBI Taxonomy" id="1411902"/>
    <lineage>
        <taxon>Bacteria</taxon>
        <taxon>Pseudomonadati</taxon>
        <taxon>Pseudomonadota</taxon>
        <taxon>Alphaproteobacteria</taxon>
        <taxon>Rhodobacterales</taxon>
        <taxon>Paracoccaceae</taxon>
        <taxon>Pacificitalea</taxon>
    </lineage>
</organism>
<name>A0A291LZL4_9RHOB</name>
<evidence type="ECO:0000313" key="3">
    <source>
        <dbReference type="EMBL" id="ATI42176.1"/>
    </source>
</evidence>
<protein>
    <recommendedName>
        <fullName evidence="2">PRC-barrel domain-containing protein</fullName>
    </recommendedName>
</protein>
<dbReference type="SUPFAM" id="SSF50346">
    <property type="entry name" value="PRC-barrel domain"/>
    <property type="match status" value="1"/>
</dbReference>
<dbReference type="OrthoDB" id="6158291at2"/>
<dbReference type="Proteomes" id="UP000219050">
    <property type="component" value="Chromosome"/>
</dbReference>